<proteinExistence type="predicted"/>
<evidence type="ECO:0008006" key="3">
    <source>
        <dbReference type="Google" id="ProtNLM"/>
    </source>
</evidence>
<evidence type="ECO:0000313" key="2">
    <source>
        <dbReference type="Proteomes" id="UP001473302"/>
    </source>
</evidence>
<gene>
    <name evidence="1" type="ORF">MFLAVUS_007682</name>
</gene>
<reference evidence="1 2" key="1">
    <citation type="submission" date="2024-04" db="EMBL/GenBank/DDBJ databases">
        <title>genome sequences of Mucor flavus KT1a and Helicostylum pulchrum KT1b strains isolated from the surface of a dry-aged beef.</title>
        <authorList>
            <person name="Toyotome T."/>
            <person name="Hosono M."/>
            <person name="Torimaru M."/>
            <person name="Fukuda K."/>
            <person name="Mikami N."/>
        </authorList>
    </citation>
    <scope>NUCLEOTIDE SEQUENCE [LARGE SCALE GENOMIC DNA]</scope>
    <source>
        <strain evidence="1 2">KT1a</strain>
    </source>
</reference>
<evidence type="ECO:0000313" key="1">
    <source>
        <dbReference type="EMBL" id="GAA5814189.1"/>
    </source>
</evidence>
<accession>A0ABP9Z510</accession>
<organism evidence="1 2">
    <name type="scientific">Mucor flavus</name>
    <dbReference type="NCBI Taxonomy" id="439312"/>
    <lineage>
        <taxon>Eukaryota</taxon>
        <taxon>Fungi</taxon>
        <taxon>Fungi incertae sedis</taxon>
        <taxon>Mucoromycota</taxon>
        <taxon>Mucoromycotina</taxon>
        <taxon>Mucoromycetes</taxon>
        <taxon>Mucorales</taxon>
        <taxon>Mucorineae</taxon>
        <taxon>Mucoraceae</taxon>
        <taxon>Mucor</taxon>
    </lineage>
</organism>
<keyword evidence="2" id="KW-1185">Reference proteome</keyword>
<dbReference type="Proteomes" id="UP001473302">
    <property type="component" value="Unassembled WGS sequence"/>
</dbReference>
<name>A0ABP9Z510_9FUNG</name>
<comment type="caution">
    <text evidence="1">The sequence shown here is derived from an EMBL/GenBank/DDBJ whole genome shotgun (WGS) entry which is preliminary data.</text>
</comment>
<protein>
    <recommendedName>
        <fullName evidence="3">F-box domain-containing protein</fullName>
    </recommendedName>
</protein>
<sequence length="592" mass="69218">MSGWVYLPYDILEIIFRYLEQENRTSAHSTKSIKVQQSDIFQFQLTCKNWDSLARQNIHKHVKIKRIQQLESFISTLKNSDVGPLVKHIYLQRQLRETVTREKLVVYIQCIANFCTFLKSLDMESGDFQGIWKLIKDERLKGNFTRLQAIPFTKDKTNKHILDYNDTIFTLQQTIHELAVYNNNEPLDETKLRKFPNIDTVFFKLGSYSEVTTINRYMKWLPSVTNIEVDFDNFKFYLDQVDPEFPKHVAPQVRQLSIKYLLCKSMIYSYLMNAFPNLQKLRLKVLINNYDKIAIPTNETVRFLEYLLSVPELYVSYIPVKNQNDVMLGLRSRNKNIKKLKIRYINIPYSRGTSYLTIKTCPNAQERTSIEVFYIDDIPSVLPRIGLIEQSEKYLQYLDIDMGLELSAVKLIRQGLDYGVTLSNILQQCPSLHGICIRNTVLNVFGAHLQCQDGIEICDYITLINSLIRSSFLPSLSSCASYISRFRLKNCRFSDEATHLTPYIDMANTKFHNIVYDNDDKKLSRKAYLKLTKTINNTISWYLVQDDDVKTCAENDYENSLLNQEILSLSIRCKDVFKVRISLLKLNIIFET</sequence>
<dbReference type="EMBL" id="BAABUK010000020">
    <property type="protein sequence ID" value="GAA5814189.1"/>
    <property type="molecule type" value="Genomic_DNA"/>
</dbReference>